<feature type="transmembrane region" description="Helical" evidence="1">
    <location>
        <begin position="223"/>
        <end position="242"/>
    </location>
</feature>
<dbReference type="InterPro" id="IPR007349">
    <property type="entry name" value="DUF418"/>
</dbReference>
<feature type="domain" description="DUF418" evidence="2">
    <location>
        <begin position="239"/>
        <end position="401"/>
    </location>
</feature>
<dbReference type="AlphaFoldDB" id="A0A1T4SAN7"/>
<feature type="transmembrane region" description="Helical" evidence="1">
    <location>
        <begin position="152"/>
        <end position="173"/>
    </location>
</feature>
<accession>A0A1T4SAN7</accession>
<dbReference type="PANTHER" id="PTHR30590:SF2">
    <property type="entry name" value="INNER MEMBRANE PROTEIN"/>
    <property type="match status" value="1"/>
</dbReference>
<dbReference type="PANTHER" id="PTHR30590">
    <property type="entry name" value="INNER MEMBRANE PROTEIN"/>
    <property type="match status" value="1"/>
</dbReference>
<feature type="transmembrane region" description="Helical" evidence="1">
    <location>
        <begin position="124"/>
        <end position="140"/>
    </location>
</feature>
<reference evidence="3 4" key="1">
    <citation type="submission" date="2017-02" db="EMBL/GenBank/DDBJ databases">
        <authorList>
            <person name="Peterson S.W."/>
        </authorList>
    </citation>
    <scope>NUCLEOTIDE SEQUENCE [LARGE SCALE GENOMIC DNA]</scope>
    <source>
        <strain evidence="3 4">DSM 21749</strain>
    </source>
</reference>
<feature type="transmembrane region" description="Helical" evidence="1">
    <location>
        <begin position="363"/>
        <end position="383"/>
    </location>
</feature>
<keyword evidence="1" id="KW-0812">Transmembrane</keyword>
<feature type="transmembrane region" description="Helical" evidence="1">
    <location>
        <begin position="20"/>
        <end position="42"/>
    </location>
</feature>
<proteinExistence type="predicted"/>
<feature type="transmembrane region" description="Helical" evidence="1">
    <location>
        <begin position="296"/>
        <end position="316"/>
    </location>
</feature>
<organism evidence="3 4">
    <name type="scientific">Lysobacter spongiicola DSM 21749</name>
    <dbReference type="NCBI Taxonomy" id="1122188"/>
    <lineage>
        <taxon>Bacteria</taxon>
        <taxon>Pseudomonadati</taxon>
        <taxon>Pseudomonadota</taxon>
        <taxon>Gammaproteobacteria</taxon>
        <taxon>Lysobacterales</taxon>
        <taxon>Lysobacteraceae</taxon>
        <taxon>Novilysobacter</taxon>
    </lineage>
</organism>
<evidence type="ECO:0000256" key="1">
    <source>
        <dbReference type="SAM" id="Phobius"/>
    </source>
</evidence>
<sequence length="412" mass="44478">MTSTTLSPVSGNERLDNLDVLRGLALLGIALMNVEYFTAPLVDMSSGIDAGQGGVHWLADAFVHVFVSGKFWTLFSMLFGMGFAVMLQRAQAAGRPFVPVYLRRTAGLLAFGLMHAWLIWAGDILVSYALGAIVLLLLFRNTPVSRLWKWGAGIWAVLLGMMLLGVALMGLAATMDPEAAGPAQLAGGEAMRAAEIAAYTGGSYAEAVAVRIRFFTMMLGNNLFLVPLVVGMFLVGAWLVRSGAMAAVDAHRALFVRMAWIAGLGGALLTALSLMVEVDPAPGTDATAADMLALSLHMLGSPLMSLAYLSIVVLALQRGVRWLRLVAPAGRMALTNYLLQSVVGTLVFYGYGLGMWGEVARGWQVLGVVLFFIVQVLLSRWWLARFSQGPLEWLWRGFTYLRFERPGRTAAA</sequence>
<gene>
    <name evidence="3" type="ORF">SAMN02745674_02700</name>
</gene>
<feature type="transmembrane region" description="Helical" evidence="1">
    <location>
        <begin position="337"/>
        <end position="357"/>
    </location>
</feature>
<keyword evidence="4" id="KW-1185">Reference proteome</keyword>
<dbReference type="InterPro" id="IPR052529">
    <property type="entry name" value="Bact_Transport_Assoc"/>
</dbReference>
<dbReference type="STRING" id="1122188.SAMN02745674_02700"/>
<name>A0A1T4SAN7_9GAMM</name>
<protein>
    <recommendedName>
        <fullName evidence="2">DUF418 domain-containing protein</fullName>
    </recommendedName>
</protein>
<dbReference type="OrthoDB" id="9807744at2"/>
<evidence type="ECO:0000313" key="3">
    <source>
        <dbReference type="EMBL" id="SKA25314.1"/>
    </source>
</evidence>
<evidence type="ECO:0000313" key="4">
    <source>
        <dbReference type="Proteomes" id="UP000190061"/>
    </source>
</evidence>
<feature type="transmembrane region" description="Helical" evidence="1">
    <location>
        <begin position="254"/>
        <end position="276"/>
    </location>
</feature>
<dbReference type="Pfam" id="PF04235">
    <property type="entry name" value="DUF418"/>
    <property type="match status" value="1"/>
</dbReference>
<dbReference type="Proteomes" id="UP000190061">
    <property type="component" value="Unassembled WGS sequence"/>
</dbReference>
<keyword evidence="1" id="KW-1133">Transmembrane helix</keyword>
<keyword evidence="1" id="KW-0472">Membrane</keyword>
<dbReference type="RefSeq" id="WP_143814322.1">
    <property type="nucleotide sequence ID" value="NZ_FUXP01000015.1"/>
</dbReference>
<feature type="transmembrane region" description="Helical" evidence="1">
    <location>
        <begin position="62"/>
        <end position="88"/>
    </location>
</feature>
<evidence type="ECO:0000259" key="2">
    <source>
        <dbReference type="Pfam" id="PF04235"/>
    </source>
</evidence>
<dbReference type="EMBL" id="FUXP01000015">
    <property type="protein sequence ID" value="SKA25314.1"/>
    <property type="molecule type" value="Genomic_DNA"/>
</dbReference>